<comment type="subcellular location">
    <subcellularLocation>
        <location evidence="1 7">Cell outer membrane</location>
        <topology evidence="1 7">Multi-pass membrane protein</topology>
    </subcellularLocation>
</comment>
<evidence type="ECO:0000313" key="13">
    <source>
        <dbReference type="Proteomes" id="UP000286038"/>
    </source>
</evidence>
<organism evidence="10 12">
    <name type="scientific">Butyricimonas virosa</name>
    <dbReference type="NCBI Taxonomy" id="544645"/>
    <lineage>
        <taxon>Bacteria</taxon>
        <taxon>Pseudomonadati</taxon>
        <taxon>Bacteroidota</taxon>
        <taxon>Bacteroidia</taxon>
        <taxon>Bacteroidales</taxon>
        <taxon>Odoribacteraceae</taxon>
        <taxon>Butyricimonas</taxon>
    </lineage>
</organism>
<evidence type="ECO:0000313" key="11">
    <source>
        <dbReference type="EMBL" id="RHM41903.1"/>
    </source>
</evidence>
<evidence type="ECO:0000313" key="12">
    <source>
        <dbReference type="Proteomes" id="UP000283589"/>
    </source>
</evidence>
<feature type="domain" description="TonB-dependent receptor plug" evidence="9">
    <location>
        <begin position="61"/>
        <end position="168"/>
    </location>
</feature>
<feature type="transmembrane region" description="Helical" evidence="8">
    <location>
        <begin position="21"/>
        <end position="41"/>
    </location>
</feature>
<evidence type="ECO:0000256" key="5">
    <source>
        <dbReference type="ARBA" id="ARBA00023136"/>
    </source>
</evidence>
<dbReference type="EMBL" id="QRZA01000017">
    <property type="protein sequence ID" value="RGV32833.1"/>
    <property type="molecule type" value="Genomic_DNA"/>
</dbReference>
<name>A0A412WYN4_9BACT</name>
<sequence length="928" mass="105034">MIKLLRGKKRKYPGKSRSNIFVWRAIFGVMILVGSSVLVAAQTGIKKNVQTRDEKAILGNSFSGNQLKRFHPTNLLKALQVVEPSMIIDRAEEWYGSDPNYVPTEITFRGVKTILGKEGGVLPLIIVDGYEISMDRLADFDINRVERVTILKDATGTAIYGVRAGNGVIAITTKKMQAGSLRLYYRFDGGIDVADLSSYDIMNASQKLALEKSMGMYDGNDALYQERLRNGNTNWLKVPLQTPFRHKHQLEIEGGDSSILYRAYFLATPGNKGVMKGSKRDHYAIGTRLDYRNSKLYVSDELRIDVIYGKESPYGVFQDYMLINPYYRKGSGGQHSASVMGEGTFSEQVSPYYEASLSSFSKSRATRVMNTLNMTWQIMEHLELSGNFTFTKDFNKFDQYISFKSEYFSDLPLDSAELAGQYKIRRENTTIYEEDLVLNYSNQFDRHNLNVSLGIHGYAAKDYSDNYIGVGLPSDHMDYISFAKTYAFNTRPGGREAFDRLFSGYLSGSYNFDQRYGVDVSLRADKSSRLAPKKRVTMAWSVGGYWNVRNEKFLQESNILNQLVLSAGIGMTPGFQFDYDQVNPMYAYDIDNPYLNATSSSNKLGLVTLNPINDYNKKLKWRSDHNFYVGIRFTLFDHLSANVRYYNTLSKDVVTRIKDNVVNGSAWKWNNGGEIRNSGLEFGLNADILKDVNGLSLGLLWNGTFNKNKLETCPNDFMTEWNESNQTSTLQLKEGKAVNAIYAVDSKGIDAQTGKEIFITQNGTETNQWEATNLVYQGDPTPKLAGSFGLLGSLKNWSFNCMFRYSFGSKLYNITAVRYVDEAFIGQNGPVDMMDKWQKAGDQTEYLGFDNSTTLPTSRFVESRNVISLASLRVDYQFDKNLANKLYMQDLHLGLSCNDLFHYSSVKMPRGLIYPFARSFTLSLQATF</sequence>
<dbReference type="SUPFAM" id="SSF56935">
    <property type="entry name" value="Porins"/>
    <property type="match status" value="1"/>
</dbReference>
<dbReference type="InterPro" id="IPR023997">
    <property type="entry name" value="TonB-dep_OMP_SusC/RagA_CS"/>
</dbReference>
<keyword evidence="6 7" id="KW-0998">Cell outer membrane</keyword>
<dbReference type="AlphaFoldDB" id="A0A412WYN4"/>
<dbReference type="NCBIfam" id="TIGR04057">
    <property type="entry name" value="SusC_RagA_signa"/>
    <property type="match status" value="1"/>
</dbReference>
<keyword evidence="8" id="KW-1133">Transmembrane helix</keyword>
<dbReference type="EMBL" id="QRPV01000016">
    <property type="protein sequence ID" value="RHM41903.1"/>
    <property type="molecule type" value="Genomic_DNA"/>
</dbReference>
<dbReference type="InterPro" id="IPR036942">
    <property type="entry name" value="Beta-barrel_TonB_sf"/>
</dbReference>
<dbReference type="InterPro" id="IPR037066">
    <property type="entry name" value="Plug_dom_sf"/>
</dbReference>
<evidence type="ECO:0000256" key="3">
    <source>
        <dbReference type="ARBA" id="ARBA00022452"/>
    </source>
</evidence>
<keyword evidence="3 7" id="KW-1134">Transmembrane beta strand</keyword>
<protein>
    <recommendedName>
        <fullName evidence="9">TonB-dependent receptor plug domain-containing protein</fullName>
    </recommendedName>
</protein>
<keyword evidence="5 7" id="KW-0472">Membrane</keyword>
<dbReference type="Proteomes" id="UP000286038">
    <property type="component" value="Unassembled WGS sequence"/>
</dbReference>
<dbReference type="Gene3D" id="2.170.130.10">
    <property type="entry name" value="TonB-dependent receptor, plug domain"/>
    <property type="match status" value="1"/>
</dbReference>
<evidence type="ECO:0000256" key="6">
    <source>
        <dbReference type="ARBA" id="ARBA00023237"/>
    </source>
</evidence>
<evidence type="ECO:0000259" key="9">
    <source>
        <dbReference type="Pfam" id="PF07715"/>
    </source>
</evidence>
<evidence type="ECO:0000256" key="7">
    <source>
        <dbReference type="PROSITE-ProRule" id="PRU01360"/>
    </source>
</evidence>
<evidence type="ECO:0000256" key="2">
    <source>
        <dbReference type="ARBA" id="ARBA00022448"/>
    </source>
</evidence>
<dbReference type="Proteomes" id="UP000283589">
    <property type="component" value="Unassembled WGS sequence"/>
</dbReference>
<proteinExistence type="inferred from homology"/>
<evidence type="ECO:0000256" key="1">
    <source>
        <dbReference type="ARBA" id="ARBA00004571"/>
    </source>
</evidence>
<evidence type="ECO:0000313" key="10">
    <source>
        <dbReference type="EMBL" id="RGV32833.1"/>
    </source>
</evidence>
<dbReference type="PROSITE" id="PS52016">
    <property type="entry name" value="TONB_DEPENDENT_REC_3"/>
    <property type="match status" value="1"/>
</dbReference>
<dbReference type="GO" id="GO:0009279">
    <property type="term" value="C:cell outer membrane"/>
    <property type="evidence" value="ECO:0007669"/>
    <property type="project" value="UniProtKB-SubCell"/>
</dbReference>
<dbReference type="InterPro" id="IPR039426">
    <property type="entry name" value="TonB-dep_rcpt-like"/>
</dbReference>
<evidence type="ECO:0000256" key="8">
    <source>
        <dbReference type="SAM" id="Phobius"/>
    </source>
</evidence>
<evidence type="ECO:0000256" key="4">
    <source>
        <dbReference type="ARBA" id="ARBA00022692"/>
    </source>
</evidence>
<dbReference type="Gene3D" id="2.40.170.20">
    <property type="entry name" value="TonB-dependent receptor, beta-barrel domain"/>
    <property type="match status" value="1"/>
</dbReference>
<dbReference type="Pfam" id="PF07715">
    <property type="entry name" value="Plug"/>
    <property type="match status" value="1"/>
</dbReference>
<reference evidence="12 13" key="1">
    <citation type="submission" date="2018-08" db="EMBL/GenBank/DDBJ databases">
        <title>A genome reference for cultivated species of the human gut microbiota.</title>
        <authorList>
            <person name="Zou Y."/>
            <person name="Xue W."/>
            <person name="Luo G."/>
        </authorList>
    </citation>
    <scope>NUCLEOTIDE SEQUENCE [LARGE SCALE GENOMIC DNA]</scope>
    <source>
        <strain evidence="10 12">AF14-49</strain>
        <strain evidence="11 13">AF34-33</strain>
    </source>
</reference>
<comment type="caution">
    <text evidence="10">The sequence shown here is derived from an EMBL/GenBank/DDBJ whole genome shotgun (WGS) entry which is preliminary data.</text>
</comment>
<comment type="similarity">
    <text evidence="7">Belongs to the TonB-dependent receptor family.</text>
</comment>
<keyword evidence="2 7" id="KW-0813">Transport</keyword>
<dbReference type="InterPro" id="IPR012910">
    <property type="entry name" value="Plug_dom"/>
</dbReference>
<dbReference type="RefSeq" id="WP_118260845.1">
    <property type="nucleotide sequence ID" value="NZ_CABJDM010000016.1"/>
</dbReference>
<keyword evidence="4 7" id="KW-0812">Transmembrane</keyword>
<gene>
    <name evidence="10" type="ORF">DWW18_12825</name>
    <name evidence="11" type="ORF">DWZ68_12360</name>
</gene>
<accession>A0A412WYN4</accession>